<dbReference type="GO" id="GO:0006298">
    <property type="term" value="P:mismatch repair"/>
    <property type="evidence" value="ECO:0007669"/>
    <property type="project" value="InterPro"/>
</dbReference>
<evidence type="ECO:0000256" key="4">
    <source>
        <dbReference type="ARBA" id="ARBA00022801"/>
    </source>
</evidence>
<accession>A0A4V2LWH0</accession>
<dbReference type="SUPFAM" id="SSF52980">
    <property type="entry name" value="Restriction endonuclease-like"/>
    <property type="match status" value="1"/>
</dbReference>
<dbReference type="AlphaFoldDB" id="A0A4V2LWH0"/>
<keyword evidence="1" id="KW-0540">Nuclease</keyword>
<evidence type="ECO:0000256" key="2">
    <source>
        <dbReference type="ARBA" id="ARBA00022759"/>
    </source>
</evidence>
<dbReference type="Gene3D" id="3.40.960.10">
    <property type="entry name" value="VSR Endonuclease"/>
    <property type="match status" value="1"/>
</dbReference>
<name>A0A4V2LWH0_9ACTN</name>
<keyword evidence="5" id="KW-0234">DNA repair</keyword>
<dbReference type="Proteomes" id="UP000292274">
    <property type="component" value="Unassembled WGS sequence"/>
</dbReference>
<evidence type="ECO:0000313" key="7">
    <source>
        <dbReference type="EMBL" id="TCB96515.1"/>
    </source>
</evidence>
<comment type="similarity">
    <text evidence="6">Belongs to the Vsr family.</text>
</comment>
<evidence type="ECO:0000256" key="5">
    <source>
        <dbReference type="ARBA" id="ARBA00023204"/>
    </source>
</evidence>
<dbReference type="OrthoDB" id="9801520at2"/>
<dbReference type="GO" id="GO:0004519">
    <property type="term" value="F:endonuclease activity"/>
    <property type="evidence" value="ECO:0007669"/>
    <property type="project" value="UniProtKB-KW"/>
</dbReference>
<dbReference type="GO" id="GO:0016787">
    <property type="term" value="F:hydrolase activity"/>
    <property type="evidence" value="ECO:0007669"/>
    <property type="project" value="UniProtKB-KW"/>
</dbReference>
<evidence type="ECO:0000256" key="1">
    <source>
        <dbReference type="ARBA" id="ARBA00022722"/>
    </source>
</evidence>
<keyword evidence="2 7" id="KW-0255">Endonuclease</keyword>
<evidence type="ECO:0000256" key="3">
    <source>
        <dbReference type="ARBA" id="ARBA00022763"/>
    </source>
</evidence>
<gene>
    <name evidence="7" type="ORF">E0H26_15335</name>
</gene>
<protein>
    <submittedName>
        <fullName evidence="7">Very short patch repair endonuclease</fullName>
    </submittedName>
</protein>
<reference evidence="7 8" key="1">
    <citation type="submission" date="2019-02" db="EMBL/GenBank/DDBJ databases">
        <title>Jishengella sp. nov., isolated from a root of Zingiber montanum.</title>
        <authorList>
            <person name="Kuncharoen N."/>
            <person name="Kudo T."/>
            <person name="Masahiro Y."/>
            <person name="Ohkuma M."/>
            <person name="Tanasupawat S."/>
        </authorList>
    </citation>
    <scope>NUCLEOTIDE SEQUENCE [LARGE SCALE GENOMIC DNA]</scope>
    <source>
        <strain evidence="7 8">PLAI 1-1</strain>
    </source>
</reference>
<dbReference type="InterPro" id="IPR011335">
    <property type="entry name" value="Restrct_endonuc-II-like"/>
</dbReference>
<dbReference type="CDD" id="cd00221">
    <property type="entry name" value="Vsr"/>
    <property type="match status" value="1"/>
</dbReference>
<evidence type="ECO:0000313" key="8">
    <source>
        <dbReference type="Proteomes" id="UP000292274"/>
    </source>
</evidence>
<proteinExistence type="inferred from homology"/>
<organism evidence="7 8">
    <name type="scientific">Micromonospora zingiberis</name>
    <dbReference type="NCBI Taxonomy" id="2053011"/>
    <lineage>
        <taxon>Bacteria</taxon>
        <taxon>Bacillati</taxon>
        <taxon>Actinomycetota</taxon>
        <taxon>Actinomycetes</taxon>
        <taxon>Micromonosporales</taxon>
        <taxon>Micromonosporaceae</taxon>
        <taxon>Micromonospora</taxon>
    </lineage>
</organism>
<evidence type="ECO:0000256" key="6">
    <source>
        <dbReference type="ARBA" id="ARBA00029466"/>
    </source>
</evidence>
<keyword evidence="3" id="KW-0227">DNA damage</keyword>
<comment type="caution">
    <text evidence="7">The sequence shown here is derived from an EMBL/GenBank/DDBJ whole genome shotgun (WGS) entry which is preliminary data.</text>
</comment>
<keyword evidence="4" id="KW-0378">Hydrolase</keyword>
<sequence length="280" mass="31350">MTSRWREAKPADAAWRAPRGLSATARRQEQDLAAGCRDARMVALPDGDSAVGSICLRLPSKGRRVYAYLRWSVDGKTHERYVGEVAEQTRSANLAMAWRLAHKRSLTLVVAADEAPTSGVRQPASWASSPAVRSVMRGNKGRDTKPELALRSAIHRLGLRYRVGVRPLPKIRRTADVVFPRAKVAVFLDGCFWHGCPDHHRPAKVNSDFWTEKLAGNKARDVQTDSLLAAERWMVIRVWEHEEPFEAAQRVAEAVRARIARQGQGEIIRRKIARAEGDSH</sequence>
<dbReference type="NCBIfam" id="TIGR00632">
    <property type="entry name" value="vsr"/>
    <property type="match status" value="1"/>
</dbReference>
<keyword evidence="8" id="KW-1185">Reference proteome</keyword>
<dbReference type="EMBL" id="SJJR01000009">
    <property type="protein sequence ID" value="TCB96515.1"/>
    <property type="molecule type" value="Genomic_DNA"/>
</dbReference>
<dbReference type="Pfam" id="PF03852">
    <property type="entry name" value="Vsr"/>
    <property type="match status" value="1"/>
</dbReference>
<dbReference type="InterPro" id="IPR004603">
    <property type="entry name" value="DNA_mismatch_endonuc_vsr"/>
</dbReference>